<dbReference type="RefSeq" id="XP_007719115.1">
    <property type="nucleotide sequence ID" value="XM_007720925.1"/>
</dbReference>
<dbReference type="Proteomes" id="UP000019484">
    <property type="component" value="Unassembled WGS sequence"/>
</dbReference>
<keyword evidence="2" id="KW-1185">Reference proteome</keyword>
<dbReference type="AlphaFoldDB" id="W9Z016"/>
<dbReference type="HOGENOM" id="CLU_1156394_0_0_1"/>
<protein>
    <submittedName>
        <fullName evidence="1">Uncharacterized protein</fullName>
    </submittedName>
</protein>
<dbReference type="OrthoDB" id="10529592at2759"/>
<name>W9Z016_9EURO</name>
<comment type="caution">
    <text evidence="1">The sequence shown here is derived from an EMBL/GenBank/DDBJ whole genome shotgun (WGS) entry which is preliminary data.</text>
</comment>
<reference evidence="1 2" key="1">
    <citation type="submission" date="2013-03" db="EMBL/GenBank/DDBJ databases">
        <title>The Genome Sequence of Capronia coronata CBS 617.96.</title>
        <authorList>
            <consortium name="The Broad Institute Genomics Platform"/>
            <person name="Cuomo C."/>
            <person name="de Hoog S."/>
            <person name="Gorbushina A."/>
            <person name="Walker B."/>
            <person name="Young S.K."/>
            <person name="Zeng Q."/>
            <person name="Gargeya S."/>
            <person name="Fitzgerald M."/>
            <person name="Haas B."/>
            <person name="Abouelleil A."/>
            <person name="Allen A.W."/>
            <person name="Alvarado L."/>
            <person name="Arachchi H.M."/>
            <person name="Berlin A.M."/>
            <person name="Chapman S.B."/>
            <person name="Gainer-Dewar J."/>
            <person name="Goldberg J."/>
            <person name="Griggs A."/>
            <person name="Gujja S."/>
            <person name="Hansen M."/>
            <person name="Howarth C."/>
            <person name="Imamovic A."/>
            <person name="Ireland A."/>
            <person name="Larimer J."/>
            <person name="McCowan C."/>
            <person name="Murphy C."/>
            <person name="Pearson M."/>
            <person name="Poon T.W."/>
            <person name="Priest M."/>
            <person name="Roberts A."/>
            <person name="Saif S."/>
            <person name="Shea T."/>
            <person name="Sisk P."/>
            <person name="Sykes S."/>
            <person name="Wortman J."/>
            <person name="Nusbaum C."/>
            <person name="Birren B."/>
        </authorList>
    </citation>
    <scope>NUCLEOTIDE SEQUENCE [LARGE SCALE GENOMIC DNA]</scope>
    <source>
        <strain evidence="1 2">CBS 617.96</strain>
    </source>
</reference>
<organism evidence="1 2">
    <name type="scientific">Capronia coronata CBS 617.96</name>
    <dbReference type="NCBI Taxonomy" id="1182541"/>
    <lineage>
        <taxon>Eukaryota</taxon>
        <taxon>Fungi</taxon>
        <taxon>Dikarya</taxon>
        <taxon>Ascomycota</taxon>
        <taxon>Pezizomycotina</taxon>
        <taxon>Eurotiomycetes</taxon>
        <taxon>Chaetothyriomycetidae</taxon>
        <taxon>Chaetothyriales</taxon>
        <taxon>Herpotrichiellaceae</taxon>
        <taxon>Capronia</taxon>
    </lineage>
</organism>
<dbReference type="EMBL" id="AMWN01000001">
    <property type="protein sequence ID" value="EXJ94886.1"/>
    <property type="molecule type" value="Genomic_DNA"/>
</dbReference>
<sequence>MPRTYPSFPRSYPEIPRLEPHSIASEDMFATAKFINEKLSLLNHVEEHRTSIISSGQQWGRRSSEKMERRIWVQICPFVLLGSYYVFETVSAFERVIPSSQHQEQFAKKHRELIDFYKKWRFDSVSVETLAHYTHDRSSPSQRAPSKYTEMRACNSLNCYKNLRDVDKFNRPEKYMTYVMEAEKEWQMIKREKGRLDALGDTYAELWWSTDWIDQHLRFLDQAKIKLAPREQKEDADEATSG</sequence>
<dbReference type="GeneID" id="19154914"/>
<gene>
    <name evidence="1" type="ORF">A1O1_00004</name>
</gene>
<evidence type="ECO:0000313" key="1">
    <source>
        <dbReference type="EMBL" id="EXJ94886.1"/>
    </source>
</evidence>
<proteinExistence type="predicted"/>
<accession>W9Z016</accession>
<evidence type="ECO:0000313" key="2">
    <source>
        <dbReference type="Proteomes" id="UP000019484"/>
    </source>
</evidence>